<keyword evidence="1" id="KW-0732">Signal</keyword>
<dbReference type="Gene3D" id="2.60.40.1240">
    <property type="match status" value="1"/>
</dbReference>
<organism evidence="3 4">
    <name type="scientific">Edaphobacter acidisoli</name>
    <dbReference type="NCBI Taxonomy" id="2040573"/>
    <lineage>
        <taxon>Bacteria</taxon>
        <taxon>Pseudomonadati</taxon>
        <taxon>Acidobacteriota</taxon>
        <taxon>Terriglobia</taxon>
        <taxon>Terriglobales</taxon>
        <taxon>Acidobacteriaceae</taxon>
        <taxon>Edaphobacter</taxon>
    </lineage>
</organism>
<feature type="transmembrane region" description="Helical" evidence="2">
    <location>
        <begin position="38"/>
        <end position="58"/>
    </location>
</feature>
<dbReference type="EMBL" id="BMJB01000002">
    <property type="protein sequence ID" value="GGA75226.1"/>
    <property type="molecule type" value="Genomic_DNA"/>
</dbReference>
<accession>A0A916S0B9</accession>
<evidence type="ECO:0008006" key="5">
    <source>
        <dbReference type="Google" id="ProtNLM"/>
    </source>
</evidence>
<evidence type="ECO:0000256" key="1">
    <source>
        <dbReference type="ARBA" id="ARBA00022729"/>
    </source>
</evidence>
<keyword evidence="2" id="KW-0812">Transmembrane</keyword>
<keyword evidence="4" id="KW-1185">Reference proteome</keyword>
<dbReference type="InterPro" id="IPR029050">
    <property type="entry name" value="Immunoprotect_excell_Ig-like"/>
</dbReference>
<reference evidence="3" key="1">
    <citation type="journal article" date="2014" name="Int. J. Syst. Evol. Microbiol.">
        <title>Complete genome sequence of Corynebacterium casei LMG S-19264T (=DSM 44701T), isolated from a smear-ripened cheese.</title>
        <authorList>
            <consortium name="US DOE Joint Genome Institute (JGI-PGF)"/>
            <person name="Walter F."/>
            <person name="Albersmeier A."/>
            <person name="Kalinowski J."/>
            <person name="Ruckert C."/>
        </authorList>
    </citation>
    <scope>NUCLEOTIDE SEQUENCE</scope>
    <source>
        <strain evidence="3">CGMCC 1.15447</strain>
    </source>
</reference>
<evidence type="ECO:0000313" key="4">
    <source>
        <dbReference type="Proteomes" id="UP000648801"/>
    </source>
</evidence>
<dbReference type="AlphaFoldDB" id="A0A916S0B9"/>
<gene>
    <name evidence="3" type="ORF">GCM10011507_28250</name>
</gene>
<comment type="caution">
    <text evidence="3">The sequence shown here is derived from an EMBL/GenBank/DDBJ whole genome shotgun (WGS) entry which is preliminary data.</text>
</comment>
<evidence type="ECO:0000313" key="3">
    <source>
        <dbReference type="EMBL" id="GGA75226.1"/>
    </source>
</evidence>
<sequence>MNLHELLLLGLAGWTAIGLIGTIVSFARRERAKALYGLKWLVAIWVVYLAVLLGVSHWQKQRVVAIGQPQCFDEMCFTVTGVTGMTGLPQDQRHLLRVSIEITNRGHKPESEALIQAYLIDSEGRLWGESPGLSGVRLTVKVPPGQTVVSEPVFAVSEDATGLKLVFTHGHWQPGALVIGDSDSLMHKRTVVPLNQ</sequence>
<name>A0A916S0B9_9BACT</name>
<dbReference type="RefSeq" id="WP_188760164.1">
    <property type="nucleotide sequence ID" value="NZ_BMJB01000002.1"/>
</dbReference>
<evidence type="ECO:0000256" key="2">
    <source>
        <dbReference type="SAM" id="Phobius"/>
    </source>
</evidence>
<feature type="transmembrane region" description="Helical" evidence="2">
    <location>
        <begin position="6"/>
        <end position="26"/>
    </location>
</feature>
<keyword evidence="2" id="KW-0472">Membrane</keyword>
<keyword evidence="2" id="KW-1133">Transmembrane helix</keyword>
<protein>
    <recommendedName>
        <fullName evidence="5">DUF4352 domain-containing protein</fullName>
    </recommendedName>
</protein>
<reference evidence="3" key="2">
    <citation type="submission" date="2020-09" db="EMBL/GenBank/DDBJ databases">
        <authorList>
            <person name="Sun Q."/>
            <person name="Zhou Y."/>
        </authorList>
    </citation>
    <scope>NUCLEOTIDE SEQUENCE</scope>
    <source>
        <strain evidence="3">CGMCC 1.15447</strain>
    </source>
</reference>
<proteinExistence type="predicted"/>
<dbReference type="Proteomes" id="UP000648801">
    <property type="component" value="Unassembled WGS sequence"/>
</dbReference>